<evidence type="ECO:0000313" key="2">
    <source>
        <dbReference type="Proteomes" id="UP000265520"/>
    </source>
</evidence>
<protein>
    <submittedName>
        <fullName evidence="1">Uncharacterized protein</fullName>
    </submittedName>
</protein>
<accession>A0A392ST83</accession>
<evidence type="ECO:0000313" key="1">
    <source>
        <dbReference type="EMBL" id="MCI51627.1"/>
    </source>
</evidence>
<proteinExistence type="predicted"/>
<keyword evidence="2" id="KW-1185">Reference proteome</keyword>
<comment type="caution">
    <text evidence="1">The sequence shown here is derived from an EMBL/GenBank/DDBJ whole genome shotgun (WGS) entry which is preliminary data.</text>
</comment>
<feature type="non-terminal residue" evidence="1">
    <location>
        <position position="1"/>
    </location>
</feature>
<dbReference type="Proteomes" id="UP000265520">
    <property type="component" value="Unassembled WGS sequence"/>
</dbReference>
<organism evidence="1 2">
    <name type="scientific">Trifolium medium</name>
    <dbReference type="NCBI Taxonomy" id="97028"/>
    <lineage>
        <taxon>Eukaryota</taxon>
        <taxon>Viridiplantae</taxon>
        <taxon>Streptophyta</taxon>
        <taxon>Embryophyta</taxon>
        <taxon>Tracheophyta</taxon>
        <taxon>Spermatophyta</taxon>
        <taxon>Magnoliopsida</taxon>
        <taxon>eudicotyledons</taxon>
        <taxon>Gunneridae</taxon>
        <taxon>Pentapetalae</taxon>
        <taxon>rosids</taxon>
        <taxon>fabids</taxon>
        <taxon>Fabales</taxon>
        <taxon>Fabaceae</taxon>
        <taxon>Papilionoideae</taxon>
        <taxon>50 kb inversion clade</taxon>
        <taxon>NPAAA clade</taxon>
        <taxon>Hologalegina</taxon>
        <taxon>IRL clade</taxon>
        <taxon>Trifolieae</taxon>
        <taxon>Trifolium</taxon>
    </lineage>
</organism>
<sequence>TGEDGALRQSARIEHQEPSAICASRRFMWRVAHLQQFFTRVAQTGWRGAQVRNLYKNSAFSDSRGTVLELSYTFDTSRHWRLKIRPIY</sequence>
<name>A0A392ST83_9FABA</name>
<dbReference type="AlphaFoldDB" id="A0A392ST83"/>
<dbReference type="EMBL" id="LXQA010434816">
    <property type="protein sequence ID" value="MCI51627.1"/>
    <property type="molecule type" value="Genomic_DNA"/>
</dbReference>
<reference evidence="1 2" key="1">
    <citation type="journal article" date="2018" name="Front. Plant Sci.">
        <title>Red Clover (Trifolium pratense) and Zigzag Clover (T. medium) - A Picture of Genomic Similarities and Differences.</title>
        <authorList>
            <person name="Dluhosova J."/>
            <person name="Istvanek J."/>
            <person name="Nedelnik J."/>
            <person name="Repkova J."/>
        </authorList>
    </citation>
    <scope>NUCLEOTIDE SEQUENCE [LARGE SCALE GENOMIC DNA]</scope>
    <source>
        <strain evidence="2">cv. 10/8</strain>
        <tissue evidence="1">Leaf</tissue>
    </source>
</reference>